<comment type="caution">
    <text evidence="2">The sequence shown here is derived from an EMBL/GenBank/DDBJ whole genome shotgun (WGS) entry which is preliminary data.</text>
</comment>
<keyword evidence="3" id="KW-1185">Reference proteome</keyword>
<dbReference type="PANTHER" id="PTHR34703:SF1">
    <property type="entry name" value="ANTIPORTER SUBUNIT MNHG2-RELATED"/>
    <property type="match status" value="1"/>
</dbReference>
<evidence type="ECO:0000313" key="3">
    <source>
        <dbReference type="Proteomes" id="UP001501671"/>
    </source>
</evidence>
<evidence type="ECO:0000313" key="2">
    <source>
        <dbReference type="EMBL" id="GAA4325553.1"/>
    </source>
</evidence>
<name>A0ABP8GJT9_9BURK</name>
<feature type="transmembrane region" description="Helical" evidence="1">
    <location>
        <begin position="6"/>
        <end position="31"/>
    </location>
</feature>
<dbReference type="PANTHER" id="PTHR34703">
    <property type="entry name" value="ANTIPORTER SUBUNIT MNHG2-RELATED"/>
    <property type="match status" value="1"/>
</dbReference>
<proteinExistence type="predicted"/>
<feature type="transmembrane region" description="Helical" evidence="1">
    <location>
        <begin position="74"/>
        <end position="96"/>
    </location>
</feature>
<dbReference type="Proteomes" id="UP001501671">
    <property type="component" value="Unassembled WGS sequence"/>
</dbReference>
<keyword evidence="1" id="KW-1133">Transmembrane helix</keyword>
<accession>A0ABP8GJT9</accession>
<keyword evidence="1" id="KW-0472">Membrane</keyword>
<feature type="transmembrane region" description="Helical" evidence="1">
    <location>
        <begin position="43"/>
        <end position="62"/>
    </location>
</feature>
<organism evidence="2 3">
    <name type="scientific">Pigmentiphaga soli</name>
    <dbReference type="NCBI Taxonomy" id="1007095"/>
    <lineage>
        <taxon>Bacteria</taxon>
        <taxon>Pseudomonadati</taxon>
        <taxon>Pseudomonadota</taxon>
        <taxon>Betaproteobacteria</taxon>
        <taxon>Burkholderiales</taxon>
        <taxon>Alcaligenaceae</taxon>
        <taxon>Pigmentiphaga</taxon>
    </lineage>
</organism>
<dbReference type="Pfam" id="PF03334">
    <property type="entry name" value="PhaG_MnhG_YufB"/>
    <property type="match status" value="1"/>
</dbReference>
<keyword evidence="1" id="KW-0812">Transmembrane</keyword>
<protein>
    <submittedName>
        <fullName evidence="2">Na+/H+ antiporter subunit G</fullName>
    </submittedName>
</protein>
<dbReference type="NCBIfam" id="TIGR01300">
    <property type="entry name" value="CPA3_mnhG_phaG"/>
    <property type="match status" value="1"/>
</dbReference>
<gene>
    <name evidence="2" type="ORF">GCM10023144_08020</name>
</gene>
<sequence length="135" mass="14474">MNPIPDWAALLASLLIVAAGLLALVGTLGLWRFESFYQRMHGPTMVTTFATLFSCAASALYFSMAEGKPVIHEILIAIFVALTPPITTMLLARAALYRHRRAGKEVPGKDDLRGGAAADFGELADETSLPELPSS</sequence>
<evidence type="ECO:0000256" key="1">
    <source>
        <dbReference type="SAM" id="Phobius"/>
    </source>
</evidence>
<dbReference type="EMBL" id="BAABFO010000003">
    <property type="protein sequence ID" value="GAA4325553.1"/>
    <property type="molecule type" value="Genomic_DNA"/>
</dbReference>
<dbReference type="InterPro" id="IPR005133">
    <property type="entry name" value="PhaG_MnhG_YufB"/>
</dbReference>
<reference evidence="3" key="1">
    <citation type="journal article" date="2019" name="Int. J. Syst. Evol. Microbiol.">
        <title>The Global Catalogue of Microorganisms (GCM) 10K type strain sequencing project: providing services to taxonomists for standard genome sequencing and annotation.</title>
        <authorList>
            <consortium name="The Broad Institute Genomics Platform"/>
            <consortium name="The Broad Institute Genome Sequencing Center for Infectious Disease"/>
            <person name="Wu L."/>
            <person name="Ma J."/>
        </authorList>
    </citation>
    <scope>NUCLEOTIDE SEQUENCE [LARGE SCALE GENOMIC DNA]</scope>
    <source>
        <strain evidence="3">JCM 17666</strain>
    </source>
</reference>
<dbReference type="RefSeq" id="WP_345246585.1">
    <property type="nucleotide sequence ID" value="NZ_BAABFO010000003.1"/>
</dbReference>